<dbReference type="GO" id="GO:0008757">
    <property type="term" value="F:S-adenosylmethionine-dependent methyltransferase activity"/>
    <property type="evidence" value="ECO:0007669"/>
    <property type="project" value="UniProtKB-ARBA"/>
</dbReference>
<dbReference type="PANTHER" id="PTHR14614">
    <property type="entry name" value="HEPATOCELLULAR CARCINOMA-ASSOCIATED ANTIGEN"/>
    <property type="match status" value="1"/>
</dbReference>
<dbReference type="SUPFAM" id="SSF53335">
    <property type="entry name" value="S-adenosyl-L-methionine-dependent methyltransferases"/>
    <property type="match status" value="1"/>
</dbReference>
<organism evidence="2 3">
    <name type="scientific">Lachancea nothofagi CBS 11611</name>
    <dbReference type="NCBI Taxonomy" id="1266666"/>
    <lineage>
        <taxon>Eukaryota</taxon>
        <taxon>Fungi</taxon>
        <taxon>Dikarya</taxon>
        <taxon>Ascomycota</taxon>
        <taxon>Saccharomycotina</taxon>
        <taxon>Saccharomycetes</taxon>
        <taxon>Saccharomycetales</taxon>
        <taxon>Saccharomycetaceae</taxon>
        <taxon>Lachancea</taxon>
    </lineage>
</organism>
<gene>
    <name evidence="2" type="ORF">LANO_0B01310G</name>
</gene>
<dbReference type="InterPro" id="IPR029063">
    <property type="entry name" value="SAM-dependent_MTases_sf"/>
</dbReference>
<keyword evidence="3" id="KW-1185">Reference proteome</keyword>
<dbReference type="Gene3D" id="3.40.50.150">
    <property type="entry name" value="Vaccinia Virus protein VP39"/>
    <property type="match status" value="1"/>
</dbReference>
<dbReference type="AlphaFoldDB" id="A0A1G4IV84"/>
<dbReference type="GO" id="GO:0005737">
    <property type="term" value="C:cytoplasm"/>
    <property type="evidence" value="ECO:0007669"/>
    <property type="project" value="TreeGrafter"/>
</dbReference>
<evidence type="ECO:0000313" key="2">
    <source>
        <dbReference type="EMBL" id="SCU80841.1"/>
    </source>
</evidence>
<dbReference type="Pfam" id="PF10294">
    <property type="entry name" value="Methyltransf_16"/>
    <property type="match status" value="1"/>
</dbReference>
<proteinExistence type="predicted"/>
<dbReference type="OrthoDB" id="194386at2759"/>
<dbReference type="EMBL" id="LT598450">
    <property type="protein sequence ID" value="SCU80841.1"/>
    <property type="molecule type" value="Genomic_DNA"/>
</dbReference>
<dbReference type="PANTHER" id="PTHR14614:SF130">
    <property type="entry name" value="PROTEIN-LYSINE N-METHYLTRANSFERASE EEF2KMT"/>
    <property type="match status" value="1"/>
</dbReference>
<evidence type="ECO:0000313" key="3">
    <source>
        <dbReference type="Proteomes" id="UP000189911"/>
    </source>
</evidence>
<dbReference type="InterPro" id="IPR019410">
    <property type="entry name" value="Methyltransf_16"/>
</dbReference>
<sequence length="317" mass="34865">MIDFYSIIHQRASIPQAIEELGKAECLSPAEFVEELELVRSRNPYYAKKLIKALSENTQLIDGESCQSARLLADETSGSEAIELSEWVFEQYVEFLPLGTPEPTFSDIIRYTISPSLAIDVQEKPYLLCASGTTGFRTWEAALYLAEFLAQNPAVLGGLTSNSRVLELGAGTGLVSIAWAKLRGTSTTELYVTDGDSTLVEQTARHNFMLNGIDTTDAKYKFQRLWWGEDAVPNVDLILAADVTFDASVIPHLVSCLATALIDQTARFAMIAATVRNEQTTAVFESCCASNGLKTTIIGIKPMDFAPIRIYQIERGI</sequence>
<name>A0A1G4IV84_9SACH</name>
<evidence type="ECO:0000256" key="1">
    <source>
        <dbReference type="ARBA" id="ARBA00022679"/>
    </source>
</evidence>
<protein>
    <submittedName>
        <fullName evidence="2">LANO_0B01310g1_1</fullName>
    </submittedName>
</protein>
<keyword evidence="1" id="KW-0808">Transferase</keyword>
<reference evidence="3" key="1">
    <citation type="submission" date="2016-03" db="EMBL/GenBank/DDBJ databases">
        <authorList>
            <person name="Devillers Hugo."/>
        </authorList>
    </citation>
    <scope>NUCLEOTIDE SEQUENCE [LARGE SCALE GENOMIC DNA]</scope>
</reference>
<accession>A0A1G4IV84</accession>
<dbReference type="Proteomes" id="UP000189911">
    <property type="component" value="Chromosome B"/>
</dbReference>